<accession>A0AAJ3LUD0</accession>
<protein>
    <submittedName>
        <fullName evidence="2">Uncharacterized protein</fullName>
    </submittedName>
</protein>
<dbReference type="AlphaFoldDB" id="A0AAJ3LUD0"/>
<sequence length="102" mass="11942">MKTTTELLFEPVITENLQLRDNGTKTVNIEDNVLTIKSEKQSLILVVSYFIISFAILFSLFMLNNKHTLLLLSLQVSFFIFIPLFFKSTRMFLKEAINYLMR</sequence>
<keyword evidence="3" id="KW-1185">Reference proteome</keyword>
<dbReference type="Proteomes" id="UP000078250">
    <property type="component" value="Unassembled WGS sequence"/>
</dbReference>
<evidence type="ECO:0000256" key="1">
    <source>
        <dbReference type="SAM" id="Phobius"/>
    </source>
</evidence>
<proteinExistence type="predicted"/>
<reference evidence="2 3" key="1">
    <citation type="submission" date="2016-04" db="EMBL/GenBank/DDBJ databases">
        <title>ATOL: Assembling a taxonomically balanced genome-scale reconstruction of the evolutionary history of the Enterobacteriaceae.</title>
        <authorList>
            <person name="Plunkett G.III."/>
            <person name="Neeno-Eckwall E.C."/>
            <person name="Glasner J.D."/>
            <person name="Perna N.T."/>
        </authorList>
    </citation>
    <scope>NUCLEOTIDE SEQUENCE [LARGE SCALE GENOMIC DNA]</scope>
    <source>
        <strain evidence="2 3">ATCC 700826</strain>
    </source>
</reference>
<evidence type="ECO:0000313" key="2">
    <source>
        <dbReference type="EMBL" id="OAT47123.1"/>
    </source>
</evidence>
<comment type="caution">
    <text evidence="2">The sequence shown here is derived from an EMBL/GenBank/DDBJ whole genome shotgun (WGS) entry which is preliminary data.</text>
</comment>
<keyword evidence="1" id="KW-1133">Transmembrane helix</keyword>
<organism evidence="2 3">
    <name type="scientific">Proteus hauseri ATCC 700826</name>
    <dbReference type="NCBI Taxonomy" id="1354271"/>
    <lineage>
        <taxon>Bacteria</taxon>
        <taxon>Pseudomonadati</taxon>
        <taxon>Pseudomonadota</taxon>
        <taxon>Gammaproteobacteria</taxon>
        <taxon>Enterobacterales</taxon>
        <taxon>Morganellaceae</taxon>
        <taxon>Proteus</taxon>
    </lineage>
</organism>
<name>A0AAJ3LUD0_PROHU</name>
<feature type="transmembrane region" description="Helical" evidence="1">
    <location>
        <begin position="43"/>
        <end position="63"/>
    </location>
</feature>
<keyword evidence="1" id="KW-0472">Membrane</keyword>
<dbReference type="RefSeq" id="WP_064719635.1">
    <property type="nucleotide sequence ID" value="NZ_LXEV01000021.1"/>
</dbReference>
<dbReference type="EMBL" id="LXEV01000021">
    <property type="protein sequence ID" value="OAT47123.1"/>
    <property type="molecule type" value="Genomic_DNA"/>
</dbReference>
<keyword evidence="1" id="KW-0812">Transmembrane</keyword>
<evidence type="ECO:0000313" key="3">
    <source>
        <dbReference type="Proteomes" id="UP000078250"/>
    </source>
</evidence>
<feature type="transmembrane region" description="Helical" evidence="1">
    <location>
        <begin position="69"/>
        <end position="86"/>
    </location>
</feature>
<gene>
    <name evidence="2" type="ORF">M997_1650</name>
</gene>